<accession>A0AAD5UG96</accession>
<sequence>MRRAPQPHRHPKELEQRKEADSFTGFDVDSEPSDLKIVNRTELEDRAKQIRLSKVPVLATEKGRIRVARNNLKSVDHVQPADSDPTNNDKIRMAEDHPGYKRRVPVYSPPRVASPAEPKSAINSPSRTQLQQDASPTASYNYFAQPKITGKSYEKYDYKPPAAAKYFLWDSTRTGLTHILKTKDIIFLNAHTTEVALKNMRMELLKRHLISSQSDMAISKEAGFLLGKVEAGDMLCLKIDRFDSGIGTPMNPDTSSPSCKVDTDVLIRVINQENMDEISYYDLIQPNDVPYEIYGTDFNSALGEFKLLEDHKVNLALNQIFNLTLETHDNTPREAGNDPADAELIKEPLDITHSFKEEETVELSRVQEPKLQELEQQHSRSSLKEDNIEEKHATNSTNEESTNEKGFQNNSTPINPVEQAQQMYINLLEQQIINLQNQLINMGQAMNIQKSQLDSEKTTKKIESKHQDVQTNPVATNDQSSLATPECRTIGVNTDLTFNPVDNGNLMSAKDNLLGSNGIEKLTVPSVLESDLKQMNFPSVTLPSDNGQNFVVAYPNESLDTPKQESSATKNSPLEGKDIITNLVNNPEESFIYTDADTETGSDNSVINLPKKSRNQRFYLPRNEAASEAFSFPMEVSEAEEKSYSFATLNYLSKYGLNNLVLTVKDPQTGTVVEIPVTNNAIPATYFSKFKIAQTTPTPEKEGDSVPVRLLDPGFKNTAVCNSKISLVDGENSKLYYRGYDIEQLVENSSYLEVSYLLIRGQLPNKAELKDWTQNIMRHTYLHSQIERQMETFRYDAHPMGMMIATIASLSTFHPDSNPAIQRDSMYMMPKIAPGATPTIAELDQITTANNNRNKVIYRMLGKIPTIASNVYRHRLGRSYNHPKSNCDNYCENLLYMMDTLNERDYQPDPRLVQILDKMFIVIAEHGVNCSTVMMRHLASSGVDPYTALSGAAGALFGERKSTEVVDMLKKIGKVENIDNFLNSIKLSSRSSILASGETPNSKSPRLMGFGHRIYKNGDPRVKIFKKLTLQLYDILGCSQIARIGIALEEKVLADEWFVSRKLFPNIDFWTALAFYTLDFPSDMFPVWMFIPRVTGFIAHLVESLDDPEYKIFRPRQVYIGSDRREYEKLETMEQPQIAPMIESLRPQTMRPQSMFGAIPGRNKDIQFNNAMDEFEKELAEIDFSSQFEDKEAAPKQKRRISQWIRNYFSSSDPATNDLVESLQNELRELKLKQEELNAKLLSIVGSPANEIRLHNELEVKPETMERSRSNSSRVAQVDLLAGSKHARVIAPKK</sequence>
<dbReference type="GO" id="GO:0005975">
    <property type="term" value="P:carbohydrate metabolic process"/>
    <property type="evidence" value="ECO:0007669"/>
    <property type="project" value="TreeGrafter"/>
</dbReference>
<dbReference type="EMBL" id="JADGKB010000045">
    <property type="protein sequence ID" value="KAJ3256848.1"/>
    <property type="molecule type" value="Genomic_DNA"/>
</dbReference>
<proteinExistence type="inferred from homology"/>
<dbReference type="PANTHER" id="PTHR11739:SF4">
    <property type="entry name" value="CITRATE SYNTHASE, PEROXISOMAL"/>
    <property type="match status" value="1"/>
</dbReference>
<feature type="compositionally biased region" description="Basic and acidic residues" evidence="4">
    <location>
        <begin position="12"/>
        <end position="21"/>
    </location>
</feature>
<dbReference type="FunFam" id="1.10.580.10:FF:000005">
    <property type="entry name" value="Citrate synthase"/>
    <property type="match status" value="1"/>
</dbReference>
<dbReference type="GO" id="GO:0005759">
    <property type="term" value="C:mitochondrial matrix"/>
    <property type="evidence" value="ECO:0007669"/>
    <property type="project" value="TreeGrafter"/>
</dbReference>
<feature type="compositionally biased region" description="Basic residues" evidence="4">
    <location>
        <begin position="1"/>
        <end position="11"/>
    </location>
</feature>
<feature type="compositionally biased region" description="Polar residues" evidence="4">
    <location>
        <begin position="394"/>
        <end position="414"/>
    </location>
</feature>
<comment type="similarity">
    <text evidence="1 3">Belongs to the citrate synthase family.</text>
</comment>
<feature type="compositionally biased region" description="Polar residues" evidence="4">
    <location>
        <begin position="121"/>
        <end position="136"/>
    </location>
</feature>
<dbReference type="InterPro" id="IPR016143">
    <property type="entry name" value="Citrate_synth-like_sm_a-sub"/>
</dbReference>
<protein>
    <recommendedName>
        <fullName evidence="3">Citrate synthase</fullName>
    </recommendedName>
</protein>
<dbReference type="PANTHER" id="PTHR11739">
    <property type="entry name" value="CITRATE SYNTHASE"/>
    <property type="match status" value="1"/>
</dbReference>
<keyword evidence="2 3" id="KW-0808">Transferase</keyword>
<evidence type="ECO:0000256" key="1">
    <source>
        <dbReference type="ARBA" id="ARBA00010566"/>
    </source>
</evidence>
<dbReference type="SUPFAM" id="SSF48256">
    <property type="entry name" value="Citrate synthase"/>
    <property type="match status" value="1"/>
</dbReference>
<organism evidence="5 6">
    <name type="scientific">Boothiomyces macroporosus</name>
    <dbReference type="NCBI Taxonomy" id="261099"/>
    <lineage>
        <taxon>Eukaryota</taxon>
        <taxon>Fungi</taxon>
        <taxon>Fungi incertae sedis</taxon>
        <taxon>Chytridiomycota</taxon>
        <taxon>Chytridiomycota incertae sedis</taxon>
        <taxon>Chytridiomycetes</taxon>
        <taxon>Rhizophydiales</taxon>
        <taxon>Terramycetaceae</taxon>
        <taxon>Boothiomyces</taxon>
    </lineage>
</organism>
<dbReference type="InterPro" id="IPR019810">
    <property type="entry name" value="Citrate_synthase_AS"/>
</dbReference>
<dbReference type="PROSITE" id="PS00480">
    <property type="entry name" value="CITRATE_SYNTHASE"/>
    <property type="match status" value="1"/>
</dbReference>
<dbReference type="PRINTS" id="PR00143">
    <property type="entry name" value="CITRTSNTHASE"/>
</dbReference>
<dbReference type="Gene3D" id="1.10.230.10">
    <property type="entry name" value="Cytochrome P450-Terp, domain 2"/>
    <property type="match status" value="1"/>
</dbReference>
<dbReference type="GO" id="GO:0046912">
    <property type="term" value="F:acyltransferase activity, acyl groups converted into alkyl on transfer"/>
    <property type="evidence" value="ECO:0007669"/>
    <property type="project" value="InterPro"/>
</dbReference>
<evidence type="ECO:0000256" key="4">
    <source>
        <dbReference type="SAM" id="MobiDB-lite"/>
    </source>
</evidence>
<gene>
    <name evidence="5" type="ORF">HK103_005092</name>
</gene>
<dbReference type="InterPro" id="IPR036969">
    <property type="entry name" value="Citrate_synthase_sf"/>
</dbReference>
<keyword evidence="6" id="KW-1185">Reference proteome</keyword>
<dbReference type="Pfam" id="PF00285">
    <property type="entry name" value="Citrate_synt"/>
    <property type="match status" value="1"/>
</dbReference>
<evidence type="ECO:0000256" key="2">
    <source>
        <dbReference type="ARBA" id="ARBA00022679"/>
    </source>
</evidence>
<evidence type="ECO:0000313" key="6">
    <source>
        <dbReference type="Proteomes" id="UP001210925"/>
    </source>
</evidence>
<dbReference type="InterPro" id="IPR002020">
    <property type="entry name" value="Citrate_synthase"/>
</dbReference>
<feature type="region of interest" description="Disordered" evidence="4">
    <location>
        <begin position="101"/>
        <end position="136"/>
    </location>
</feature>
<evidence type="ECO:0000256" key="3">
    <source>
        <dbReference type="RuleBase" id="RU000441"/>
    </source>
</evidence>
<dbReference type="Proteomes" id="UP001210925">
    <property type="component" value="Unassembled WGS sequence"/>
</dbReference>
<name>A0AAD5UG96_9FUNG</name>
<dbReference type="Gene3D" id="1.10.580.10">
    <property type="entry name" value="Citrate Synthase, domain 1"/>
    <property type="match status" value="1"/>
</dbReference>
<feature type="compositionally biased region" description="Basic and acidic residues" evidence="4">
    <location>
        <begin position="365"/>
        <end position="393"/>
    </location>
</feature>
<feature type="region of interest" description="Disordered" evidence="4">
    <location>
        <begin position="362"/>
        <end position="414"/>
    </location>
</feature>
<feature type="region of interest" description="Disordered" evidence="4">
    <location>
        <begin position="1"/>
        <end position="31"/>
    </location>
</feature>
<dbReference type="InterPro" id="IPR016142">
    <property type="entry name" value="Citrate_synth-like_lrg_a-sub"/>
</dbReference>
<reference evidence="5" key="1">
    <citation type="submission" date="2020-05" db="EMBL/GenBank/DDBJ databases">
        <title>Phylogenomic resolution of chytrid fungi.</title>
        <authorList>
            <person name="Stajich J.E."/>
            <person name="Amses K."/>
            <person name="Simmons R."/>
            <person name="Seto K."/>
            <person name="Myers J."/>
            <person name="Bonds A."/>
            <person name="Quandt C.A."/>
            <person name="Barry K."/>
            <person name="Liu P."/>
            <person name="Grigoriev I."/>
            <person name="Longcore J.E."/>
            <person name="James T.Y."/>
        </authorList>
    </citation>
    <scope>NUCLEOTIDE SEQUENCE</scope>
    <source>
        <strain evidence="5">PLAUS21</strain>
    </source>
</reference>
<dbReference type="GO" id="GO:0006099">
    <property type="term" value="P:tricarboxylic acid cycle"/>
    <property type="evidence" value="ECO:0007669"/>
    <property type="project" value="TreeGrafter"/>
</dbReference>
<comment type="caution">
    <text evidence="5">The sequence shown here is derived from an EMBL/GenBank/DDBJ whole genome shotgun (WGS) entry which is preliminary data.</text>
</comment>
<evidence type="ECO:0000313" key="5">
    <source>
        <dbReference type="EMBL" id="KAJ3256848.1"/>
    </source>
</evidence>